<dbReference type="SUPFAM" id="SSF55021">
    <property type="entry name" value="ACT-like"/>
    <property type="match status" value="2"/>
</dbReference>
<dbReference type="OrthoDB" id="4323675at2759"/>
<evidence type="ECO:0000256" key="2">
    <source>
        <dbReference type="ARBA" id="ARBA00022679"/>
    </source>
</evidence>
<dbReference type="FunFam" id="3.40.1160.10:FF:000023">
    <property type="entry name" value="Probable aspartokinase"/>
    <property type="match status" value="1"/>
</dbReference>
<dbReference type="InterPro" id="IPR001341">
    <property type="entry name" value="Asp_kinase"/>
</dbReference>
<dbReference type="InterPro" id="IPR045865">
    <property type="entry name" value="ACT-like_dom_sf"/>
</dbReference>
<dbReference type="GO" id="GO:0004072">
    <property type="term" value="F:aspartate kinase activity"/>
    <property type="evidence" value="ECO:0007669"/>
    <property type="project" value="UniProtKB-EC"/>
</dbReference>
<dbReference type="GO" id="GO:0005524">
    <property type="term" value="F:ATP binding"/>
    <property type="evidence" value="ECO:0007669"/>
    <property type="project" value="UniProtKB-KW"/>
</dbReference>
<evidence type="ECO:0000256" key="3">
    <source>
        <dbReference type="ARBA" id="ARBA00022741"/>
    </source>
</evidence>
<evidence type="ECO:0000313" key="10">
    <source>
        <dbReference type="Proteomes" id="UP000800038"/>
    </source>
</evidence>
<dbReference type="Proteomes" id="UP000800038">
    <property type="component" value="Unassembled WGS sequence"/>
</dbReference>
<comment type="similarity">
    <text evidence="1 7">Belongs to the aspartokinase family.</text>
</comment>
<dbReference type="SUPFAM" id="SSF53633">
    <property type="entry name" value="Carbamate kinase-like"/>
    <property type="match status" value="1"/>
</dbReference>
<dbReference type="PANTHER" id="PTHR21499:SF59">
    <property type="entry name" value="ASPARTOKINASE"/>
    <property type="match status" value="1"/>
</dbReference>
<dbReference type="EMBL" id="ML976000">
    <property type="protein sequence ID" value="KAF1946984.1"/>
    <property type="molecule type" value="Genomic_DNA"/>
</dbReference>
<dbReference type="GO" id="GO:0009089">
    <property type="term" value="P:lysine biosynthetic process via diaminopimelate"/>
    <property type="evidence" value="ECO:0007669"/>
    <property type="project" value="TreeGrafter"/>
</dbReference>
<dbReference type="PROSITE" id="PS00324">
    <property type="entry name" value="ASPARTOKINASE"/>
    <property type="match status" value="1"/>
</dbReference>
<dbReference type="Gene3D" id="3.30.70.260">
    <property type="match status" value="2"/>
</dbReference>
<dbReference type="InterPro" id="IPR018042">
    <property type="entry name" value="Aspartate_kinase_CS"/>
</dbReference>
<name>A0A6A5T4H8_9PLEO</name>
<proteinExistence type="inferred from homology"/>
<comment type="catalytic activity">
    <reaction evidence="6 7">
        <text>L-aspartate + ATP = 4-phospho-L-aspartate + ADP</text>
        <dbReference type="Rhea" id="RHEA:23776"/>
        <dbReference type="ChEBI" id="CHEBI:29991"/>
        <dbReference type="ChEBI" id="CHEBI:30616"/>
        <dbReference type="ChEBI" id="CHEBI:57535"/>
        <dbReference type="ChEBI" id="CHEBI:456216"/>
        <dbReference type="EC" id="2.7.2.4"/>
    </reaction>
</comment>
<dbReference type="Gene3D" id="3.40.1160.10">
    <property type="entry name" value="Acetylglutamate kinase-like"/>
    <property type="match status" value="1"/>
</dbReference>
<evidence type="ECO:0000256" key="6">
    <source>
        <dbReference type="ARBA" id="ARBA00047872"/>
    </source>
</evidence>
<evidence type="ECO:0000256" key="1">
    <source>
        <dbReference type="ARBA" id="ARBA00010122"/>
    </source>
</evidence>
<evidence type="ECO:0000259" key="8">
    <source>
        <dbReference type="PROSITE" id="PS51671"/>
    </source>
</evidence>
<dbReference type="Pfam" id="PF22468">
    <property type="entry name" value="ACT_9"/>
    <property type="match status" value="1"/>
</dbReference>
<dbReference type="GO" id="GO:0009090">
    <property type="term" value="P:homoserine biosynthetic process"/>
    <property type="evidence" value="ECO:0007669"/>
    <property type="project" value="TreeGrafter"/>
</dbReference>
<dbReference type="AlphaFoldDB" id="A0A6A5T4H8"/>
<dbReference type="InterPro" id="IPR002912">
    <property type="entry name" value="ACT_dom"/>
</dbReference>
<dbReference type="PROSITE" id="PS51671">
    <property type="entry name" value="ACT"/>
    <property type="match status" value="1"/>
</dbReference>
<dbReference type="NCBIfam" id="TIGR00657">
    <property type="entry name" value="asp_kinases"/>
    <property type="match status" value="1"/>
</dbReference>
<keyword evidence="5" id="KW-0067">ATP-binding</keyword>
<dbReference type="EC" id="2.7.2.4" evidence="7"/>
<dbReference type="PANTHER" id="PTHR21499">
    <property type="entry name" value="ASPARTATE KINASE"/>
    <property type="match status" value="1"/>
</dbReference>
<accession>A0A6A5T4H8</accession>
<keyword evidence="3" id="KW-0547">Nucleotide-binding</keyword>
<evidence type="ECO:0000313" key="9">
    <source>
        <dbReference type="EMBL" id="KAF1946984.1"/>
    </source>
</evidence>
<evidence type="ECO:0000256" key="7">
    <source>
        <dbReference type="RuleBase" id="RU003448"/>
    </source>
</evidence>
<dbReference type="InterPro" id="IPR001048">
    <property type="entry name" value="Asp/Glu/Uridylate_kinase"/>
</dbReference>
<dbReference type="FunFam" id="3.30.70.260:FF:000033">
    <property type="entry name" value="Aspartokinase"/>
    <property type="match status" value="1"/>
</dbReference>
<protein>
    <recommendedName>
        <fullName evidence="7">Aspartokinase</fullName>
        <ecNumber evidence="7">2.7.2.4</ecNumber>
    </recommendedName>
</protein>
<dbReference type="InterPro" id="IPR036393">
    <property type="entry name" value="AceGlu_kinase-like_sf"/>
</dbReference>
<evidence type="ECO:0000256" key="5">
    <source>
        <dbReference type="ARBA" id="ARBA00022840"/>
    </source>
</evidence>
<organism evidence="9 10">
    <name type="scientific">Clathrospora elynae</name>
    <dbReference type="NCBI Taxonomy" id="706981"/>
    <lineage>
        <taxon>Eukaryota</taxon>
        <taxon>Fungi</taxon>
        <taxon>Dikarya</taxon>
        <taxon>Ascomycota</taxon>
        <taxon>Pezizomycotina</taxon>
        <taxon>Dothideomycetes</taxon>
        <taxon>Pleosporomycetidae</taxon>
        <taxon>Pleosporales</taxon>
        <taxon>Diademaceae</taxon>
        <taxon>Clathrospora</taxon>
    </lineage>
</organism>
<keyword evidence="10" id="KW-1185">Reference proteome</keyword>
<sequence>MSAVANGYKHESERIAHKEEKHLPGGWVVLKFGGTSVGKFAENIAGIVKAGLQNNRAAIVCSARSNNTKLEGTTNRLLRAARAAENPDNRGYDHVVEAIRVDHIQAGRDTLKSPAVLASFIDEVNAECDSLIKILESAQHLEEVTCRVEDKIVSKGEKLSCRYMAALLNDRGTPAQFVDVCDVVKFNAPAKGGLNDKFYLDLAEALGKEVEACGDKVPVITGYFGNVPGGILGSIGRGYTDLCAALVAVGIKAKELQVWKEVDGIFTADPRKVPTAALLPTVTPAEAAELTFYGSEVIHPFTMEQVIRARIPIRIKNVMNPRNPGTIIFPDNFSDLENRVPIKDTRLFRTRSSTLLNQPQGPKRPTAVTIKHNIVVLNVHSNKRTRAHGFLMNIFSILDRWHLSVDLISSSEVHVSMALHSESALLSGGGEDEYKIQDKDLQGAVNDLGELGTIDIVPDMAIVSLVGKQLKNMIGISGKFFSVLGQNYINIEMISQGASEINISCVIEEREADRALNVVHTSLFTFLD</sequence>
<keyword evidence="4 7" id="KW-0418">Kinase</keyword>
<feature type="domain" description="ACT" evidence="8">
    <location>
        <begin position="465"/>
        <end position="528"/>
    </location>
</feature>
<dbReference type="InterPro" id="IPR054352">
    <property type="entry name" value="ACT_Aspartokinase"/>
</dbReference>
<dbReference type="Pfam" id="PF00696">
    <property type="entry name" value="AA_kinase"/>
    <property type="match status" value="1"/>
</dbReference>
<reference evidence="9" key="1">
    <citation type="journal article" date="2020" name="Stud. Mycol.">
        <title>101 Dothideomycetes genomes: a test case for predicting lifestyles and emergence of pathogens.</title>
        <authorList>
            <person name="Haridas S."/>
            <person name="Albert R."/>
            <person name="Binder M."/>
            <person name="Bloem J."/>
            <person name="Labutti K."/>
            <person name="Salamov A."/>
            <person name="Andreopoulos B."/>
            <person name="Baker S."/>
            <person name="Barry K."/>
            <person name="Bills G."/>
            <person name="Bluhm B."/>
            <person name="Cannon C."/>
            <person name="Castanera R."/>
            <person name="Culley D."/>
            <person name="Daum C."/>
            <person name="Ezra D."/>
            <person name="Gonzalez J."/>
            <person name="Henrissat B."/>
            <person name="Kuo A."/>
            <person name="Liang C."/>
            <person name="Lipzen A."/>
            <person name="Lutzoni F."/>
            <person name="Magnuson J."/>
            <person name="Mondo S."/>
            <person name="Nolan M."/>
            <person name="Ohm R."/>
            <person name="Pangilinan J."/>
            <person name="Park H.-J."/>
            <person name="Ramirez L."/>
            <person name="Alfaro M."/>
            <person name="Sun H."/>
            <person name="Tritt A."/>
            <person name="Yoshinaga Y."/>
            <person name="Zwiers L.-H."/>
            <person name="Turgeon B."/>
            <person name="Goodwin S."/>
            <person name="Spatafora J."/>
            <person name="Crous P."/>
            <person name="Grigoriev I."/>
        </authorList>
    </citation>
    <scope>NUCLEOTIDE SEQUENCE</scope>
    <source>
        <strain evidence="9">CBS 161.51</strain>
    </source>
</reference>
<dbReference type="GO" id="GO:0005829">
    <property type="term" value="C:cytosol"/>
    <property type="evidence" value="ECO:0007669"/>
    <property type="project" value="TreeGrafter"/>
</dbReference>
<evidence type="ECO:0000256" key="4">
    <source>
        <dbReference type="ARBA" id="ARBA00022777"/>
    </source>
</evidence>
<gene>
    <name evidence="9" type="ORF">EJ02DRAFT_430198</name>
</gene>
<dbReference type="FunFam" id="3.30.70.260:FF:000029">
    <property type="entry name" value="Aspartokinase"/>
    <property type="match status" value="1"/>
</dbReference>
<keyword evidence="2 7" id="KW-0808">Transferase</keyword>